<dbReference type="EMBL" id="JAENIL010000044">
    <property type="protein sequence ID" value="MBK1879261.1"/>
    <property type="molecule type" value="Genomic_DNA"/>
</dbReference>
<name>A0A934VMW0_9BACT</name>
<keyword evidence="3" id="KW-0378">Hydrolase</keyword>
<evidence type="ECO:0000256" key="1">
    <source>
        <dbReference type="ARBA" id="ARBA00008779"/>
    </source>
</evidence>
<dbReference type="Pfam" id="PF00884">
    <property type="entry name" value="Sulfatase"/>
    <property type="match status" value="1"/>
</dbReference>
<evidence type="ECO:0000313" key="7">
    <source>
        <dbReference type="Proteomes" id="UP000617628"/>
    </source>
</evidence>
<dbReference type="PANTHER" id="PTHR42693">
    <property type="entry name" value="ARYLSULFATASE FAMILY MEMBER"/>
    <property type="match status" value="1"/>
</dbReference>
<dbReference type="Gene3D" id="3.30.1120.10">
    <property type="match status" value="1"/>
</dbReference>
<dbReference type="InterPro" id="IPR024607">
    <property type="entry name" value="Sulfatase_CS"/>
</dbReference>
<dbReference type="Proteomes" id="UP000617628">
    <property type="component" value="Unassembled WGS sequence"/>
</dbReference>
<dbReference type="InterPro" id="IPR000917">
    <property type="entry name" value="Sulfatase_N"/>
</dbReference>
<keyword evidence="2" id="KW-0479">Metal-binding</keyword>
<dbReference type="PROSITE" id="PS51257">
    <property type="entry name" value="PROKAR_LIPOPROTEIN"/>
    <property type="match status" value="1"/>
</dbReference>
<keyword evidence="7" id="KW-1185">Reference proteome</keyword>
<gene>
    <name evidence="6" type="ORF">JIN87_20410</name>
</gene>
<dbReference type="PROSITE" id="PS00149">
    <property type="entry name" value="SULFATASE_2"/>
    <property type="match status" value="1"/>
</dbReference>
<evidence type="ECO:0000313" key="6">
    <source>
        <dbReference type="EMBL" id="MBK1879261.1"/>
    </source>
</evidence>
<dbReference type="PANTHER" id="PTHR42693:SF53">
    <property type="entry name" value="ENDO-4-O-SULFATASE"/>
    <property type="match status" value="1"/>
</dbReference>
<dbReference type="CDD" id="cd16143">
    <property type="entry name" value="ARS_like"/>
    <property type="match status" value="1"/>
</dbReference>
<dbReference type="InterPro" id="IPR017850">
    <property type="entry name" value="Alkaline_phosphatase_core_sf"/>
</dbReference>
<accession>A0A934VMW0</accession>
<reference evidence="6" key="1">
    <citation type="submission" date="2021-01" db="EMBL/GenBank/DDBJ databases">
        <title>Modified the classification status of verrucomicrobia.</title>
        <authorList>
            <person name="Feng X."/>
        </authorList>
    </citation>
    <scope>NUCLEOTIDE SEQUENCE</scope>
    <source>
        <strain evidence="6">KCTC 13126</strain>
    </source>
</reference>
<dbReference type="GO" id="GO:0046872">
    <property type="term" value="F:metal ion binding"/>
    <property type="evidence" value="ECO:0007669"/>
    <property type="project" value="UniProtKB-KW"/>
</dbReference>
<sequence>MLKTFFVFFLSLYGCLALQAKSRPNIVLIMADDLGLGDLSHYVRKETGKEPVFETPTLDALAREGLWFTDGHSATALCSPTRYCVMSGNNNYRSYAPWGVWGTFRESAFVKGEATLGSVVKDAGYRTGFIGKWHLGGDFLDKKTGKLFRGDDRRDPDTTVDASKYVANGPKDCGFDYDFTLPCGIQGPIYIAYENEKWYPLSEDSELVYLWEENAINPKDVSDKGPGMGDSAWDTRKIGDLISSKAVDFIERQSEEEPFFLYYCSPMVHIPHVPPAAFDGQKIRGATPSLHLDMVVELDLQVKRIVEALKVKGVYEDTLIVFTSDNGGLVVDADTEKAGHDSSGLWAGSKNLALEGGHRVPFFAVWPDQIKPGLTDELAVNQDMLATFASLVGTHVPEDQARDSNNLLPLLLGEDGFEQRDFLVMQAGSRNELIFRKGDWKLIIKSDPKLSFFKPQNLFNLRDNPYEDSKKDLVRNPEYKGRVDAMLKEYINIRNSGVRTAPYNL</sequence>
<dbReference type="InterPro" id="IPR050738">
    <property type="entry name" value="Sulfatase"/>
</dbReference>
<dbReference type="AlphaFoldDB" id="A0A934VMW0"/>
<evidence type="ECO:0000259" key="5">
    <source>
        <dbReference type="Pfam" id="PF00884"/>
    </source>
</evidence>
<evidence type="ECO:0000256" key="3">
    <source>
        <dbReference type="ARBA" id="ARBA00022801"/>
    </source>
</evidence>
<evidence type="ECO:0000256" key="4">
    <source>
        <dbReference type="ARBA" id="ARBA00022837"/>
    </source>
</evidence>
<proteinExistence type="inferred from homology"/>
<keyword evidence="4" id="KW-0106">Calcium</keyword>
<feature type="domain" description="Sulfatase N-terminal" evidence="5">
    <location>
        <begin position="24"/>
        <end position="393"/>
    </location>
</feature>
<dbReference type="Gene3D" id="3.40.720.10">
    <property type="entry name" value="Alkaline Phosphatase, subunit A"/>
    <property type="match status" value="1"/>
</dbReference>
<dbReference type="SUPFAM" id="SSF53649">
    <property type="entry name" value="Alkaline phosphatase-like"/>
    <property type="match status" value="1"/>
</dbReference>
<comment type="similarity">
    <text evidence="1">Belongs to the sulfatase family.</text>
</comment>
<organism evidence="6 7">
    <name type="scientific">Pelagicoccus mobilis</name>
    <dbReference type="NCBI Taxonomy" id="415221"/>
    <lineage>
        <taxon>Bacteria</taxon>
        <taxon>Pseudomonadati</taxon>
        <taxon>Verrucomicrobiota</taxon>
        <taxon>Opitutia</taxon>
        <taxon>Puniceicoccales</taxon>
        <taxon>Pelagicoccaceae</taxon>
        <taxon>Pelagicoccus</taxon>
    </lineage>
</organism>
<comment type="caution">
    <text evidence="6">The sequence shown here is derived from an EMBL/GenBank/DDBJ whole genome shotgun (WGS) entry which is preliminary data.</text>
</comment>
<dbReference type="GO" id="GO:0004065">
    <property type="term" value="F:arylsulfatase activity"/>
    <property type="evidence" value="ECO:0007669"/>
    <property type="project" value="TreeGrafter"/>
</dbReference>
<evidence type="ECO:0000256" key="2">
    <source>
        <dbReference type="ARBA" id="ARBA00022723"/>
    </source>
</evidence>
<protein>
    <submittedName>
        <fullName evidence="6">Arylsulfatase</fullName>
    </submittedName>
</protein>